<reference evidence="3" key="1">
    <citation type="submission" date="2024-07" db="EMBL/GenBank/DDBJ databases">
        <title>Two chromosome-level genome assemblies of Korean endemic species Abeliophyllum distichum and Forsythia ovata (Oleaceae).</title>
        <authorList>
            <person name="Jang H."/>
        </authorList>
    </citation>
    <scope>NUCLEOTIDE SEQUENCE [LARGE SCALE GENOMIC DNA]</scope>
</reference>
<comment type="caution">
    <text evidence="2">The sequence shown here is derived from an EMBL/GenBank/DDBJ whole genome shotgun (WGS) entry which is preliminary data.</text>
</comment>
<dbReference type="Proteomes" id="UP001604336">
    <property type="component" value="Unassembled WGS sequence"/>
</dbReference>
<evidence type="ECO:0000313" key="2">
    <source>
        <dbReference type="EMBL" id="KAL2517556.1"/>
    </source>
</evidence>
<evidence type="ECO:0000256" key="1">
    <source>
        <dbReference type="SAM" id="MobiDB-lite"/>
    </source>
</evidence>
<dbReference type="EMBL" id="JBFOLK010000004">
    <property type="protein sequence ID" value="KAL2517556.1"/>
    <property type="molecule type" value="Genomic_DNA"/>
</dbReference>
<protein>
    <recommendedName>
        <fullName evidence="4">Gag-pol polyprotein</fullName>
    </recommendedName>
</protein>
<feature type="region of interest" description="Disordered" evidence="1">
    <location>
        <begin position="1"/>
        <end position="43"/>
    </location>
</feature>
<keyword evidence="3" id="KW-1185">Reference proteome</keyword>
<proteinExistence type="predicted"/>
<name>A0ABD1TXV3_9LAMI</name>
<feature type="compositionally biased region" description="Low complexity" evidence="1">
    <location>
        <begin position="8"/>
        <end position="30"/>
    </location>
</feature>
<gene>
    <name evidence="2" type="ORF">Adt_13803</name>
</gene>
<organism evidence="2 3">
    <name type="scientific">Abeliophyllum distichum</name>
    <dbReference type="NCBI Taxonomy" id="126358"/>
    <lineage>
        <taxon>Eukaryota</taxon>
        <taxon>Viridiplantae</taxon>
        <taxon>Streptophyta</taxon>
        <taxon>Embryophyta</taxon>
        <taxon>Tracheophyta</taxon>
        <taxon>Spermatophyta</taxon>
        <taxon>Magnoliopsida</taxon>
        <taxon>eudicotyledons</taxon>
        <taxon>Gunneridae</taxon>
        <taxon>Pentapetalae</taxon>
        <taxon>asterids</taxon>
        <taxon>lamiids</taxon>
        <taxon>Lamiales</taxon>
        <taxon>Oleaceae</taxon>
        <taxon>Forsythieae</taxon>
        <taxon>Abeliophyllum</taxon>
    </lineage>
</organism>
<evidence type="ECO:0000313" key="3">
    <source>
        <dbReference type="Proteomes" id="UP001604336"/>
    </source>
</evidence>
<sequence>MANIGTNATHPNVAPTVTPTVATTMNPTVAGPSASTHISHGEKPEKFNGVDFKRWQQKMLFYLTMLNLAKFLMEDPPSVQQRENNRASVIALDAWKHSDFLCKKFQQKLLGINQMCKLFVAT</sequence>
<accession>A0ABD1TXV3</accession>
<evidence type="ECO:0008006" key="4">
    <source>
        <dbReference type="Google" id="ProtNLM"/>
    </source>
</evidence>
<dbReference type="AlphaFoldDB" id="A0ABD1TXV3"/>